<reference evidence="1 2" key="2">
    <citation type="journal article" date="2022" name="Mol. Ecol. Resour.">
        <title>The genomes of chicory, endive, great burdock and yacon provide insights into Asteraceae paleo-polyploidization history and plant inulin production.</title>
        <authorList>
            <person name="Fan W."/>
            <person name="Wang S."/>
            <person name="Wang H."/>
            <person name="Wang A."/>
            <person name="Jiang F."/>
            <person name="Liu H."/>
            <person name="Zhao H."/>
            <person name="Xu D."/>
            <person name="Zhang Y."/>
        </authorList>
    </citation>
    <scope>NUCLEOTIDE SEQUENCE [LARGE SCALE GENOMIC DNA]</scope>
    <source>
        <strain evidence="2">cv. Yunnan</strain>
        <tissue evidence="1">Leaves</tissue>
    </source>
</reference>
<sequence>MGKNGGGKKKGILVPPPSTRGATGGVPMVDSSRGWNPFVKTCAPMVNQVEQSLPECLVNRSVSTIPSVSPSSTLDRSGFSSLESDVNWSDVVKGLKSGSQSDGVHDFPASQMVSLPMGEAGLFPAGYSSCLVTPVQSPVLLSGSVSSHAAGKSLVEAVTHDVLTPDIRVMAGCLGINPSVEPVSHGSDGVASSPLLDIPVVAGSPVIFSPENTLSQDITSPMSAGEDVTAGYMRENPNVYAPSTGPPDTTGLHQDGLASAGPYPIGSDLHGTGKSGLTLAGPNLISSVSPGPVFNVADGSVFSAGPGLNSPFVGLKNSVSGPNLTVGSLQFGSFDNLGSNLKFACDKNISFNDNCLMDDPVRVVVPKEVVIPKGPSMVVSKPPGMMMVLCLFKIKKWRVKKPNTGGLNSMSSVAVDPVVIGPATVGPKDAGLVDVPHMVGPPVVSKGTIRDKGKIPVSNQFDSLGGPVLDDFDDFFDGVTGLWESERQTAHYYIEYGFKPPDFVFEKWSPKLKIYYSQLTKVDSINPGGPSTVIEVVEDDEVASVADESSRFMKMS</sequence>
<name>A0ACB9JSS7_9ASTR</name>
<keyword evidence="2" id="KW-1185">Reference proteome</keyword>
<comment type="caution">
    <text evidence="1">The sequence shown here is derived from an EMBL/GenBank/DDBJ whole genome shotgun (WGS) entry which is preliminary data.</text>
</comment>
<accession>A0ACB9JSS7</accession>
<organism evidence="1 2">
    <name type="scientific">Smallanthus sonchifolius</name>
    <dbReference type="NCBI Taxonomy" id="185202"/>
    <lineage>
        <taxon>Eukaryota</taxon>
        <taxon>Viridiplantae</taxon>
        <taxon>Streptophyta</taxon>
        <taxon>Embryophyta</taxon>
        <taxon>Tracheophyta</taxon>
        <taxon>Spermatophyta</taxon>
        <taxon>Magnoliopsida</taxon>
        <taxon>eudicotyledons</taxon>
        <taxon>Gunneridae</taxon>
        <taxon>Pentapetalae</taxon>
        <taxon>asterids</taxon>
        <taxon>campanulids</taxon>
        <taxon>Asterales</taxon>
        <taxon>Asteraceae</taxon>
        <taxon>Asteroideae</taxon>
        <taxon>Heliantheae alliance</taxon>
        <taxon>Millerieae</taxon>
        <taxon>Smallanthus</taxon>
    </lineage>
</organism>
<evidence type="ECO:0000313" key="1">
    <source>
        <dbReference type="EMBL" id="KAI3823022.1"/>
    </source>
</evidence>
<proteinExistence type="predicted"/>
<dbReference type="Proteomes" id="UP001056120">
    <property type="component" value="Linkage Group LG03"/>
</dbReference>
<evidence type="ECO:0000313" key="2">
    <source>
        <dbReference type="Proteomes" id="UP001056120"/>
    </source>
</evidence>
<dbReference type="EMBL" id="CM042020">
    <property type="protein sequence ID" value="KAI3823022.1"/>
    <property type="molecule type" value="Genomic_DNA"/>
</dbReference>
<reference evidence="2" key="1">
    <citation type="journal article" date="2022" name="Mol. Ecol. Resour.">
        <title>The genomes of chicory, endive, great burdock and yacon provide insights into Asteraceae palaeo-polyploidization history and plant inulin production.</title>
        <authorList>
            <person name="Fan W."/>
            <person name="Wang S."/>
            <person name="Wang H."/>
            <person name="Wang A."/>
            <person name="Jiang F."/>
            <person name="Liu H."/>
            <person name="Zhao H."/>
            <person name="Xu D."/>
            <person name="Zhang Y."/>
        </authorList>
    </citation>
    <scope>NUCLEOTIDE SEQUENCE [LARGE SCALE GENOMIC DNA]</scope>
    <source>
        <strain evidence="2">cv. Yunnan</strain>
    </source>
</reference>
<gene>
    <name evidence="1" type="ORF">L1987_10625</name>
</gene>
<protein>
    <submittedName>
        <fullName evidence="1">Uncharacterized protein</fullName>
    </submittedName>
</protein>